<dbReference type="RefSeq" id="WP_013387996.1">
    <property type="nucleotide sequence ID" value="NC_014632.1"/>
</dbReference>
<dbReference type="SUPFAM" id="SSF109604">
    <property type="entry name" value="HD-domain/PDEase-like"/>
    <property type="match status" value="1"/>
</dbReference>
<accession>E3H8R5</accession>
<reference evidence="2 3" key="1">
    <citation type="journal article" date="2010" name="Stand. Genomic Sci.">
        <title>Complete genome sequence of Ilyobacter polytropus type strain (CuHbu1).</title>
        <authorList>
            <person name="Sikorski J."/>
            <person name="Chertkov O."/>
            <person name="Lapidus A."/>
            <person name="Nolan M."/>
            <person name="Lucas S."/>
            <person name="Del Rio T.G."/>
            <person name="Tice H."/>
            <person name="Cheng J.F."/>
            <person name="Tapia R."/>
            <person name="Han C."/>
            <person name="Goodwin L."/>
            <person name="Pitluck S."/>
            <person name="Liolios K."/>
            <person name="Ivanova N."/>
            <person name="Mavromatis K."/>
            <person name="Mikhailova N."/>
            <person name="Pati A."/>
            <person name="Chen A."/>
            <person name="Palaniappan K."/>
            <person name="Land M."/>
            <person name="Hauser L."/>
            <person name="Chang Y.J."/>
            <person name="Jeffries C.D."/>
            <person name="Brambilla E."/>
            <person name="Yasawong M."/>
            <person name="Rohde M."/>
            <person name="Pukall R."/>
            <person name="Spring S."/>
            <person name="Goker M."/>
            <person name="Woyke T."/>
            <person name="Bristow J."/>
            <person name="Eisen J.A."/>
            <person name="Markowitz V."/>
            <person name="Hugenholtz P."/>
            <person name="Kyrpides N.C."/>
            <person name="Klenk H.P."/>
        </authorList>
    </citation>
    <scope>NUCLEOTIDE SEQUENCE [LARGE SCALE GENOMIC DNA]</scope>
    <source>
        <strain evidence="3">ATCC 51220 / DSM 2926 / LMG 16218 / CuHBu1</strain>
    </source>
</reference>
<evidence type="ECO:0000259" key="1">
    <source>
        <dbReference type="Pfam" id="PF01966"/>
    </source>
</evidence>
<dbReference type="STRING" id="572544.Ilyop_1550"/>
<organism evidence="2 3">
    <name type="scientific">Ilyobacter polytropus (strain ATCC 51220 / DSM 2926 / LMG 16218 / CuHBu1)</name>
    <dbReference type="NCBI Taxonomy" id="572544"/>
    <lineage>
        <taxon>Bacteria</taxon>
        <taxon>Fusobacteriati</taxon>
        <taxon>Fusobacteriota</taxon>
        <taxon>Fusobacteriia</taxon>
        <taxon>Fusobacteriales</taxon>
        <taxon>Fusobacteriaceae</taxon>
        <taxon>Ilyobacter</taxon>
    </lineage>
</organism>
<dbReference type="Proteomes" id="UP000006875">
    <property type="component" value="Chromosome"/>
</dbReference>
<gene>
    <name evidence="2" type="ordered locus">Ilyop_1550</name>
</gene>
<dbReference type="OrthoDB" id="95469at2"/>
<feature type="domain" description="HD" evidence="1">
    <location>
        <begin position="53"/>
        <end position="125"/>
    </location>
</feature>
<dbReference type="InterPro" id="IPR006674">
    <property type="entry name" value="HD_domain"/>
</dbReference>
<keyword evidence="3" id="KW-1185">Reference proteome</keyword>
<dbReference type="EMBL" id="CP002281">
    <property type="protein sequence ID" value="ADO83329.1"/>
    <property type="molecule type" value="Genomic_DNA"/>
</dbReference>
<proteinExistence type="predicted"/>
<evidence type="ECO:0000313" key="3">
    <source>
        <dbReference type="Proteomes" id="UP000006875"/>
    </source>
</evidence>
<dbReference type="eggNOG" id="ENOG5030I98">
    <property type="taxonomic scope" value="Bacteria"/>
</dbReference>
<name>E3H8R5_ILYPC</name>
<dbReference type="Pfam" id="PF01966">
    <property type="entry name" value="HD"/>
    <property type="match status" value="1"/>
</dbReference>
<dbReference type="KEGG" id="ipo:Ilyop_1550"/>
<protein>
    <submittedName>
        <fullName evidence="2">Metal dependent phosphohydrolase</fullName>
    </submittedName>
</protein>
<evidence type="ECO:0000313" key="2">
    <source>
        <dbReference type="EMBL" id="ADO83329.1"/>
    </source>
</evidence>
<dbReference type="HOGENOM" id="CLU_152472_0_0_0"/>
<sequence length="140" mass="16867">MFYRIRQVLTYIFAKYEEKNNKIVRKILSEEEYEVFSEMKEYDKIHSVNLLKEAIEDKLLKNDKNYLKLALLHDCGKEEAGLFSRIKQVSIGDEVMRNHPERSYKKLLKLNRVVAELARSHHMTETNEKMKRFQEIDDRN</sequence>
<dbReference type="AlphaFoldDB" id="E3H8R5"/>